<comment type="caution">
    <text evidence="1">The sequence shown here is derived from an EMBL/GenBank/DDBJ whole genome shotgun (WGS) entry which is preliminary data.</text>
</comment>
<gene>
    <name evidence="1" type="ORF">DS834_01225</name>
</gene>
<sequence>MKYTKEEFDKHDKKMMNDVAELEQLVEWAQQDNTAFTEVDGVKYGSAHLWREVAEKALDLANQQEWFDRYEDKEVEQDGKEFRRKSK</sequence>
<organism evidence="1 2">
    <name type="scientific">Lactobacillus bombicola</name>
    <dbReference type="NCBI Taxonomy" id="1505723"/>
    <lineage>
        <taxon>Bacteria</taxon>
        <taxon>Bacillati</taxon>
        <taxon>Bacillota</taxon>
        <taxon>Bacilli</taxon>
        <taxon>Lactobacillales</taxon>
        <taxon>Lactobacillaceae</taxon>
        <taxon>Lactobacillus</taxon>
    </lineage>
</organism>
<keyword evidence="2" id="KW-1185">Reference proteome</keyword>
<proteinExistence type="predicted"/>
<dbReference type="EMBL" id="QOCU01000001">
    <property type="protein sequence ID" value="RHW53586.1"/>
    <property type="molecule type" value="Genomic_DNA"/>
</dbReference>
<dbReference type="Proteomes" id="UP000283380">
    <property type="component" value="Unassembled WGS sequence"/>
</dbReference>
<reference evidence="1 2" key="1">
    <citation type="submission" date="2018-07" db="EMBL/GenBank/DDBJ databases">
        <title>Genome sequences of six Lactobacillus spp. isolated from bumble bee guts.</title>
        <authorList>
            <person name="Motta E.V.S."/>
            <person name="Moran N.A."/>
        </authorList>
    </citation>
    <scope>NUCLEOTIDE SEQUENCE [LARGE SCALE GENOMIC DNA]</scope>
    <source>
        <strain evidence="1 2">BI-4G</strain>
    </source>
</reference>
<evidence type="ECO:0000313" key="2">
    <source>
        <dbReference type="Proteomes" id="UP000283380"/>
    </source>
</evidence>
<accession>A0ABX9LXV2</accession>
<name>A0ABX9LXV2_9LACO</name>
<protein>
    <submittedName>
        <fullName evidence="1">Uncharacterized protein</fullName>
    </submittedName>
</protein>
<dbReference type="RefSeq" id="WP_118896855.1">
    <property type="nucleotide sequence ID" value="NZ_QOCT01000010.1"/>
</dbReference>
<evidence type="ECO:0000313" key="1">
    <source>
        <dbReference type="EMBL" id="RHW53586.1"/>
    </source>
</evidence>